<feature type="compositionally biased region" description="Low complexity" evidence="6">
    <location>
        <begin position="484"/>
        <end position="499"/>
    </location>
</feature>
<dbReference type="PROSITE" id="PS00108">
    <property type="entry name" value="PROTEIN_KINASE_ST"/>
    <property type="match status" value="1"/>
</dbReference>
<evidence type="ECO:0000256" key="2">
    <source>
        <dbReference type="ARBA" id="ARBA00022741"/>
    </source>
</evidence>
<feature type="compositionally biased region" description="Low complexity" evidence="6">
    <location>
        <begin position="321"/>
        <end position="333"/>
    </location>
</feature>
<dbReference type="GO" id="GO:0004674">
    <property type="term" value="F:protein serine/threonine kinase activity"/>
    <property type="evidence" value="ECO:0007669"/>
    <property type="project" value="TreeGrafter"/>
</dbReference>
<evidence type="ECO:0000313" key="8">
    <source>
        <dbReference type="EMBL" id="KAK9843197.1"/>
    </source>
</evidence>
<dbReference type="InterPro" id="IPR011009">
    <property type="entry name" value="Kinase-like_dom_sf"/>
</dbReference>
<proteinExistence type="predicted"/>
<feature type="region of interest" description="Disordered" evidence="6">
    <location>
        <begin position="423"/>
        <end position="450"/>
    </location>
</feature>
<dbReference type="AlphaFoldDB" id="A0AAW1SC30"/>
<reference evidence="8 9" key="1">
    <citation type="journal article" date="2024" name="Nat. Commun.">
        <title>Phylogenomics reveals the evolutionary origins of lichenization in chlorophyte algae.</title>
        <authorList>
            <person name="Puginier C."/>
            <person name="Libourel C."/>
            <person name="Otte J."/>
            <person name="Skaloud P."/>
            <person name="Haon M."/>
            <person name="Grisel S."/>
            <person name="Petersen M."/>
            <person name="Berrin J.G."/>
            <person name="Delaux P.M."/>
            <person name="Dal Grande F."/>
            <person name="Keller J."/>
        </authorList>
    </citation>
    <scope>NUCLEOTIDE SEQUENCE [LARGE SCALE GENOMIC DNA]</scope>
    <source>
        <strain evidence="8 9">SAG 2145</strain>
    </source>
</reference>
<feature type="domain" description="Protein kinase" evidence="7">
    <location>
        <begin position="570"/>
        <end position="820"/>
    </location>
</feature>
<gene>
    <name evidence="8" type="ORF">WJX74_008524</name>
</gene>
<keyword evidence="9" id="KW-1185">Reference proteome</keyword>
<feature type="region of interest" description="Disordered" evidence="6">
    <location>
        <begin position="825"/>
        <end position="901"/>
    </location>
</feature>
<dbReference type="GO" id="GO:0005524">
    <property type="term" value="F:ATP binding"/>
    <property type="evidence" value="ECO:0007669"/>
    <property type="project" value="UniProtKB-UniRule"/>
</dbReference>
<dbReference type="InterPro" id="IPR051681">
    <property type="entry name" value="Ser/Thr_Kinases-Pseudokinases"/>
</dbReference>
<dbReference type="InterPro" id="IPR008271">
    <property type="entry name" value="Ser/Thr_kinase_AS"/>
</dbReference>
<evidence type="ECO:0000256" key="4">
    <source>
        <dbReference type="ARBA" id="ARBA00022840"/>
    </source>
</evidence>
<organism evidence="8 9">
    <name type="scientific">Apatococcus lobatus</name>
    <dbReference type="NCBI Taxonomy" id="904363"/>
    <lineage>
        <taxon>Eukaryota</taxon>
        <taxon>Viridiplantae</taxon>
        <taxon>Chlorophyta</taxon>
        <taxon>core chlorophytes</taxon>
        <taxon>Trebouxiophyceae</taxon>
        <taxon>Chlorellales</taxon>
        <taxon>Chlorellaceae</taxon>
        <taxon>Apatococcus</taxon>
    </lineage>
</organism>
<feature type="compositionally biased region" description="Polar residues" evidence="6">
    <location>
        <begin position="11"/>
        <end position="25"/>
    </location>
</feature>
<feature type="compositionally biased region" description="Polar residues" evidence="6">
    <location>
        <begin position="435"/>
        <end position="445"/>
    </location>
</feature>
<dbReference type="Gene3D" id="1.10.510.10">
    <property type="entry name" value="Transferase(Phosphotransferase) domain 1"/>
    <property type="match status" value="1"/>
</dbReference>
<dbReference type="InterPro" id="IPR000719">
    <property type="entry name" value="Prot_kinase_dom"/>
</dbReference>
<dbReference type="Proteomes" id="UP001438707">
    <property type="component" value="Unassembled WGS sequence"/>
</dbReference>
<feature type="compositionally biased region" description="Low complexity" evidence="6">
    <location>
        <begin position="386"/>
        <end position="400"/>
    </location>
</feature>
<dbReference type="PANTHER" id="PTHR44329">
    <property type="entry name" value="SERINE/THREONINE-PROTEIN KINASE TNNI3K-RELATED"/>
    <property type="match status" value="1"/>
</dbReference>
<dbReference type="InterPro" id="IPR017441">
    <property type="entry name" value="Protein_kinase_ATP_BS"/>
</dbReference>
<dbReference type="SUPFAM" id="SSF56112">
    <property type="entry name" value="Protein kinase-like (PK-like)"/>
    <property type="match status" value="1"/>
</dbReference>
<protein>
    <recommendedName>
        <fullName evidence="7">Protein kinase domain-containing protein</fullName>
    </recommendedName>
</protein>
<accession>A0AAW1SC30</accession>
<dbReference type="Pfam" id="PF00069">
    <property type="entry name" value="Pkinase"/>
    <property type="match status" value="1"/>
</dbReference>
<dbReference type="PROSITE" id="PS50011">
    <property type="entry name" value="PROTEIN_KINASE_DOM"/>
    <property type="match status" value="1"/>
</dbReference>
<keyword evidence="3" id="KW-0418">Kinase</keyword>
<dbReference type="CDD" id="cd13999">
    <property type="entry name" value="STKc_MAP3K-like"/>
    <property type="match status" value="1"/>
</dbReference>
<feature type="compositionally biased region" description="Polar residues" evidence="6">
    <location>
        <begin position="871"/>
        <end position="884"/>
    </location>
</feature>
<dbReference type="PROSITE" id="PS00107">
    <property type="entry name" value="PROTEIN_KINASE_ATP"/>
    <property type="match status" value="1"/>
</dbReference>
<evidence type="ECO:0000256" key="1">
    <source>
        <dbReference type="ARBA" id="ARBA00022679"/>
    </source>
</evidence>
<feature type="region of interest" description="Disordered" evidence="6">
    <location>
        <begin position="363"/>
        <end position="403"/>
    </location>
</feature>
<feature type="region of interest" description="Disordered" evidence="6">
    <location>
        <begin position="1"/>
        <end position="28"/>
    </location>
</feature>
<evidence type="ECO:0000256" key="6">
    <source>
        <dbReference type="SAM" id="MobiDB-lite"/>
    </source>
</evidence>
<evidence type="ECO:0000313" key="9">
    <source>
        <dbReference type="Proteomes" id="UP001438707"/>
    </source>
</evidence>
<keyword evidence="1" id="KW-0808">Transferase</keyword>
<evidence type="ECO:0000256" key="5">
    <source>
        <dbReference type="PROSITE-ProRule" id="PRU10141"/>
    </source>
</evidence>
<keyword evidence="2 5" id="KW-0547">Nucleotide-binding</keyword>
<feature type="binding site" evidence="5">
    <location>
        <position position="598"/>
    </location>
    <ligand>
        <name>ATP</name>
        <dbReference type="ChEBI" id="CHEBI:30616"/>
    </ligand>
</feature>
<evidence type="ECO:0000256" key="3">
    <source>
        <dbReference type="ARBA" id="ARBA00022777"/>
    </source>
</evidence>
<name>A0AAW1SC30_9CHLO</name>
<feature type="region of interest" description="Disordered" evidence="6">
    <location>
        <begin position="482"/>
        <end position="514"/>
    </location>
</feature>
<keyword evidence="4 5" id="KW-0067">ATP-binding</keyword>
<feature type="region of interest" description="Disordered" evidence="6">
    <location>
        <begin position="313"/>
        <end position="333"/>
    </location>
</feature>
<dbReference type="SMART" id="SM00220">
    <property type="entry name" value="S_TKc"/>
    <property type="match status" value="1"/>
</dbReference>
<evidence type="ECO:0000259" key="7">
    <source>
        <dbReference type="PROSITE" id="PS50011"/>
    </source>
</evidence>
<comment type="caution">
    <text evidence="8">The sequence shown here is derived from an EMBL/GenBank/DDBJ whole genome shotgun (WGS) entry which is preliminary data.</text>
</comment>
<sequence length="901" mass="98036">MGPLMRRLQPPGNNEAIQSINSQDNKPQKTPAYTFSLARAFATGLVTKVFSKLIKSAHRQVRAFLFVCDQDPKHPGLIKSLSTLYYLRTGVFCRVARGMLRFAALLTLCLATLQPAEARREDGGDESQSRVRKLGEAQDCNKPEGIRQVLCGRSDTSVMCRFYDAQTSGASIEMPILGSGVTIFVMVDAAISRLKYMSRDSGLAQAIRALSANEISDAKRVSMRMYLQLPDAYSRDDLVDKRRVGTVLSAKMAPGDKWDLLFSKTDDGQVEISSLSQMSRSRVLDSFEVCGSWIHTVDGLILPSEDNRLDGIPSYELQPKSVPSSVSTISSPSDASSQIIASGMFGGILVLVVTLCVQSMWAGGKKGNTSRRGSEQSRTWSHMSHQDSQGMRGQMGQGSDTSDRQVLGLQDSVDRAVGRALERLAGSNTGGSGRPTASGSATHSPSFHGGLEAVRAPTSAFLNAGMPPDDWADAVPLEERDVRSSLSSSVDDPSVAVRSLMPSGDLRPPPSRSLRELMDGEQYESHGSIPESLANQEEVTWQSVQEVFNKTQDRSWQLPAEDLTICLRPDGSDWVLGSGGFGTVYKGLLHGSTPVAIKFITRQSHKEKLRFVSEIHILKNLRHINITQFMGAHIAKERMVLASEFMPRGDLWEALTKDNTRQFSWYKRGRQIALDIVRGLVFMHSKSMIHLDLKSSNVLLSRDGVAKIADVGLARILTRGDTNVSAEGTFEWAAPEILLGQKCSEKADIYSMGVIMWELITGERPHFRSLRPLRVPEEVPADMAGVVSSCRASAPNARPSARELFDLLINAEGANSRPPFRALSTVSSFPSDKDSGFAELPEGAGEGKSSPRLGKGRLHASYRPKSGALSAPTTETLMSISESNADGDKSPPLTALEGGSQ</sequence>
<dbReference type="EMBL" id="JALJOS010000002">
    <property type="protein sequence ID" value="KAK9843197.1"/>
    <property type="molecule type" value="Genomic_DNA"/>
</dbReference>